<proteinExistence type="predicted"/>
<dbReference type="InterPro" id="IPR036770">
    <property type="entry name" value="Ankyrin_rpt-contain_sf"/>
</dbReference>
<reference evidence="4 5" key="1">
    <citation type="submission" date="2019-07" db="EMBL/GenBank/DDBJ databases">
        <title>Finished genome of Venturia effusa.</title>
        <authorList>
            <person name="Young C.A."/>
            <person name="Cox M.P."/>
            <person name="Ganley A.R.D."/>
            <person name="David W.J."/>
        </authorList>
    </citation>
    <scope>NUCLEOTIDE SEQUENCE [LARGE SCALE GENOMIC DNA]</scope>
    <source>
        <strain evidence="5">albino</strain>
    </source>
</reference>
<dbReference type="PROSITE" id="PS50297">
    <property type="entry name" value="ANK_REP_REGION"/>
    <property type="match status" value="6"/>
</dbReference>
<dbReference type="Proteomes" id="UP000316270">
    <property type="component" value="Chromosome 4"/>
</dbReference>
<feature type="repeat" description="ANK" evidence="3">
    <location>
        <begin position="417"/>
        <end position="449"/>
    </location>
</feature>
<dbReference type="Pfam" id="PF12796">
    <property type="entry name" value="Ank_2"/>
    <property type="match status" value="2"/>
</dbReference>
<dbReference type="PANTHER" id="PTHR24126">
    <property type="entry name" value="ANKYRIN REPEAT, PH AND SEC7 DOMAIN CONTAINING PROTEIN SECG-RELATED"/>
    <property type="match status" value="1"/>
</dbReference>
<dbReference type="SMART" id="SM00248">
    <property type="entry name" value="ANK"/>
    <property type="match status" value="7"/>
</dbReference>
<accession>A0A517L2L8</accession>
<keyword evidence="2 3" id="KW-0040">ANK repeat</keyword>
<organism evidence="4 5">
    <name type="scientific">Venturia effusa</name>
    <dbReference type="NCBI Taxonomy" id="50376"/>
    <lineage>
        <taxon>Eukaryota</taxon>
        <taxon>Fungi</taxon>
        <taxon>Dikarya</taxon>
        <taxon>Ascomycota</taxon>
        <taxon>Pezizomycotina</taxon>
        <taxon>Dothideomycetes</taxon>
        <taxon>Pleosporomycetidae</taxon>
        <taxon>Venturiales</taxon>
        <taxon>Venturiaceae</taxon>
        <taxon>Venturia</taxon>
    </lineage>
</organism>
<dbReference type="STRING" id="50376.A0A517L2L8"/>
<dbReference type="OrthoDB" id="427518at2759"/>
<dbReference type="PRINTS" id="PR01415">
    <property type="entry name" value="ANKYRIN"/>
</dbReference>
<dbReference type="InterPro" id="IPR002110">
    <property type="entry name" value="Ankyrin_rpt"/>
</dbReference>
<evidence type="ECO:0000256" key="3">
    <source>
        <dbReference type="PROSITE-ProRule" id="PRU00023"/>
    </source>
</evidence>
<dbReference type="InterPro" id="IPR011990">
    <property type="entry name" value="TPR-like_helical_dom_sf"/>
</dbReference>
<dbReference type="Pfam" id="PF00023">
    <property type="entry name" value="Ank"/>
    <property type="match status" value="2"/>
</dbReference>
<dbReference type="Gene3D" id="1.25.40.20">
    <property type="entry name" value="Ankyrin repeat-containing domain"/>
    <property type="match status" value="2"/>
</dbReference>
<evidence type="ECO:0000256" key="2">
    <source>
        <dbReference type="ARBA" id="ARBA00023043"/>
    </source>
</evidence>
<dbReference type="Gene3D" id="1.25.40.10">
    <property type="entry name" value="Tetratricopeptide repeat domain"/>
    <property type="match status" value="1"/>
</dbReference>
<feature type="repeat" description="ANK" evidence="3">
    <location>
        <begin position="384"/>
        <end position="416"/>
    </location>
</feature>
<evidence type="ECO:0000313" key="5">
    <source>
        <dbReference type="Proteomes" id="UP000316270"/>
    </source>
</evidence>
<dbReference type="PANTHER" id="PTHR24126:SF14">
    <property type="entry name" value="ANK_REP_REGION DOMAIN-CONTAINING PROTEIN"/>
    <property type="match status" value="1"/>
</dbReference>
<feature type="repeat" description="ANK" evidence="3">
    <location>
        <begin position="516"/>
        <end position="548"/>
    </location>
</feature>
<dbReference type="PROSITE" id="PS50088">
    <property type="entry name" value="ANK_REPEAT"/>
    <property type="match status" value="6"/>
</dbReference>
<sequence>MVAICLSIEGNQRNGESSARLERQVQVLAGQISDMQRQIANVNFAPQASADLPLDDQERQQRCRHMEAHISAARTMFSDASVYNESIAGTVIGDSADVADLAATFGSVVGLSNDQTNRIRQWMPRAETFDHSDEEDEDVEMLLFNARLALARKKLYAKEYQAAQRQFRTCSLNTAVLENLPMHTMVEIKIDFASACEGSGHRNEQKEILLEILELDLEPAQRLHLQHILAVAYLNDEDFENAQLHAETAMFGRRKLFGSNHETYRDSIQLLVDICDARNELDDAEVYRHLLLQNVQAQRDHFSTTTTNQVAQLSESPGKVLAQVQEVASIEEISRVLPSKKSLHEAAFEGDQDRVKWLLDHGADIEMMLRSDMAFRSGRSDDFPGYTPLLLATYAGQPDIVQLLLERGANIEAIGETKRTSLLIATCKGHTSTVQLLLDRGAHLHAVNKIGQTALQFAASLGHQFLLEILLDRGANIEPTDWLGDTALHDAVIAGHSNVVRVLLDRGAKVDVQCKSGDTALHHAVKQKNPTTARLLVDRGAKVNVQNNHGYTALILSSVHGTDVMKILLEHGADVSLKDTDGLDAMWYARYFRERRRMLKQYVKIAAAAKKKG</sequence>
<dbReference type="SUPFAM" id="SSF48403">
    <property type="entry name" value="Ankyrin repeat"/>
    <property type="match status" value="1"/>
</dbReference>
<dbReference type="AlphaFoldDB" id="A0A517L2L8"/>
<protein>
    <submittedName>
        <fullName evidence="4">Uncharacterized protein</fullName>
    </submittedName>
</protein>
<evidence type="ECO:0000256" key="1">
    <source>
        <dbReference type="ARBA" id="ARBA00022737"/>
    </source>
</evidence>
<feature type="repeat" description="ANK" evidence="3">
    <location>
        <begin position="338"/>
        <end position="370"/>
    </location>
</feature>
<gene>
    <name evidence="4" type="ORF">FKW77_000620</name>
</gene>
<feature type="repeat" description="ANK" evidence="3">
    <location>
        <begin position="450"/>
        <end position="482"/>
    </location>
</feature>
<dbReference type="EMBL" id="CP042188">
    <property type="protein sequence ID" value="QDS69881.1"/>
    <property type="molecule type" value="Genomic_DNA"/>
</dbReference>
<evidence type="ECO:0000313" key="4">
    <source>
        <dbReference type="EMBL" id="QDS69881.1"/>
    </source>
</evidence>
<feature type="repeat" description="ANK" evidence="3">
    <location>
        <begin position="483"/>
        <end position="515"/>
    </location>
</feature>
<keyword evidence="1" id="KW-0677">Repeat</keyword>
<keyword evidence="5" id="KW-1185">Reference proteome</keyword>
<name>A0A517L2L8_9PEZI</name>